<reference evidence="9" key="1">
    <citation type="submission" date="2021-02" db="EMBL/GenBank/DDBJ databases">
        <authorList>
            <person name="Nowell W R."/>
        </authorList>
    </citation>
    <scope>NUCLEOTIDE SEQUENCE</scope>
</reference>
<dbReference type="PIRSF" id="PIRSF016305">
    <property type="entry name" value="LCM_mtfrase"/>
    <property type="match status" value="1"/>
</dbReference>
<evidence type="ECO:0000256" key="8">
    <source>
        <dbReference type="PIRSR" id="PIRSR016305-1"/>
    </source>
</evidence>
<feature type="binding site" evidence="8">
    <location>
        <position position="80"/>
    </location>
    <ligand>
        <name>S-adenosyl-L-methionine</name>
        <dbReference type="ChEBI" id="CHEBI:59789"/>
    </ligand>
</feature>
<dbReference type="InterPro" id="IPR029063">
    <property type="entry name" value="SAM-dependent_MTases_sf"/>
</dbReference>
<dbReference type="PANTHER" id="PTHR13600">
    <property type="entry name" value="LEUCINE CARBOXYL METHYLTRANSFERASE"/>
    <property type="match status" value="1"/>
</dbReference>
<keyword evidence="5 7" id="KW-0808">Transferase</keyword>
<comment type="function">
    <text evidence="2 7">Methylates the carboxyl group of the C-terminal leucine residue of protein phosphatase 2A catalytic subunits to form alpha-leucine ester residues.</text>
</comment>
<dbReference type="GO" id="GO:0018423">
    <property type="term" value="F:protein C-terminal leucine carboxyl O-methyltransferase activity"/>
    <property type="evidence" value="ECO:0007669"/>
    <property type="project" value="UniProtKB-EC"/>
</dbReference>
<evidence type="ECO:0000256" key="6">
    <source>
        <dbReference type="ARBA" id="ARBA00022691"/>
    </source>
</evidence>
<comment type="caution">
    <text evidence="9">The sequence shown here is derived from an EMBL/GenBank/DDBJ whole genome shotgun (WGS) entry which is preliminary data.</text>
</comment>
<evidence type="ECO:0000256" key="3">
    <source>
        <dbReference type="ARBA" id="ARBA00010703"/>
    </source>
</evidence>
<feature type="binding site" evidence="8">
    <location>
        <begin position="176"/>
        <end position="177"/>
    </location>
    <ligand>
        <name>S-adenosyl-L-methionine</name>
        <dbReference type="ChEBI" id="CHEBI:59789"/>
    </ligand>
</feature>
<evidence type="ECO:0000313" key="10">
    <source>
        <dbReference type="Proteomes" id="UP000663889"/>
    </source>
</evidence>
<comment type="catalytic activity">
    <reaction evidence="1 7">
        <text>[phosphatase 2A protein]-C-terminal L-leucine + S-adenosyl-L-methionine = [phosphatase 2A protein]-C-terminal L-leucine methyl ester + S-adenosyl-L-homocysteine</text>
        <dbReference type="Rhea" id="RHEA:48544"/>
        <dbReference type="Rhea" id="RHEA-COMP:12134"/>
        <dbReference type="Rhea" id="RHEA-COMP:12135"/>
        <dbReference type="ChEBI" id="CHEBI:57856"/>
        <dbReference type="ChEBI" id="CHEBI:59789"/>
        <dbReference type="ChEBI" id="CHEBI:90516"/>
        <dbReference type="ChEBI" id="CHEBI:90517"/>
        <dbReference type="EC" id="2.1.1.233"/>
    </reaction>
</comment>
<proteinExistence type="inferred from homology"/>
<protein>
    <recommendedName>
        <fullName evidence="7">Leucine carboxyl methyltransferase 1</fullName>
        <ecNumber evidence="7">2.1.1.233</ecNumber>
    </recommendedName>
</protein>
<dbReference type="EC" id="2.1.1.233" evidence="7"/>
<dbReference type="Pfam" id="PF04072">
    <property type="entry name" value="LCM"/>
    <property type="match status" value="1"/>
</dbReference>
<accession>A0A815HBQ0</accession>
<dbReference type="Gene3D" id="3.40.50.150">
    <property type="entry name" value="Vaccinia Virus protein VP39"/>
    <property type="match status" value="1"/>
</dbReference>
<evidence type="ECO:0000256" key="4">
    <source>
        <dbReference type="ARBA" id="ARBA00022603"/>
    </source>
</evidence>
<sequence length="347" mass="41038">MKKEQSPNKINHYYINNLFNIMDKTAVDNSNIIETNNDACQCKLYAIERGYWTDPYLKILAGSTHNERRTPEISLGYYVRVHGLRYLIEKFIKLTNNDCQIINLGCGFDTTVFYLLDNVNLHFKHFIDIDFDEITEIKSSKIHRIPHLRNKFPMNNQSLKIPGGFHSSLYTILPVDLRNLTQLDNQLKILSNNNIIDYKKPTLFISECVLIYMSNEHSLNLLKYLSQTFSQCCLFLNFEQINMNDRFGQIMFENLKQRSCYLIGMDACQSVNTQYERYINGNFMSAYCITLNEYYKKYLNLNEKQRIEMIDGGLDEKELLEQLFEHYCFSWAYRDEINLGLDKIKFE</sequence>
<evidence type="ECO:0000313" key="9">
    <source>
        <dbReference type="EMBL" id="CAF1350206.1"/>
    </source>
</evidence>
<feature type="binding site" evidence="8">
    <location>
        <position position="207"/>
    </location>
    <ligand>
        <name>S-adenosyl-L-methionine</name>
        <dbReference type="ChEBI" id="CHEBI:59789"/>
    </ligand>
</feature>
<evidence type="ECO:0000256" key="5">
    <source>
        <dbReference type="ARBA" id="ARBA00022679"/>
    </source>
</evidence>
<gene>
    <name evidence="9" type="ORF">SEV965_LOCUS28822</name>
</gene>
<dbReference type="GO" id="GO:0032259">
    <property type="term" value="P:methylation"/>
    <property type="evidence" value="ECO:0007669"/>
    <property type="project" value="UniProtKB-KW"/>
</dbReference>
<evidence type="ECO:0000256" key="1">
    <source>
        <dbReference type="ARBA" id="ARBA00000724"/>
    </source>
</evidence>
<feature type="binding site" evidence="8">
    <location>
        <position position="105"/>
    </location>
    <ligand>
        <name>S-adenosyl-L-methionine</name>
        <dbReference type="ChEBI" id="CHEBI:59789"/>
    </ligand>
</feature>
<evidence type="ECO:0000256" key="2">
    <source>
        <dbReference type="ARBA" id="ARBA00003455"/>
    </source>
</evidence>
<dbReference type="InterPro" id="IPR016651">
    <property type="entry name" value="LCMT1"/>
</dbReference>
<comment type="similarity">
    <text evidence="3 7">Belongs to the methyltransferase superfamily. LCMT family.</text>
</comment>
<dbReference type="FunFam" id="3.40.50.150:FF:000092">
    <property type="entry name" value="Leucine carboxyl methyltransferase 1"/>
    <property type="match status" value="1"/>
</dbReference>
<dbReference type="InterPro" id="IPR007213">
    <property type="entry name" value="Ppm1/Ppm2/Tcmp"/>
</dbReference>
<evidence type="ECO:0000256" key="7">
    <source>
        <dbReference type="PIRNR" id="PIRNR016305"/>
    </source>
</evidence>
<dbReference type="Proteomes" id="UP000663889">
    <property type="component" value="Unassembled WGS sequence"/>
</dbReference>
<dbReference type="SUPFAM" id="SSF53335">
    <property type="entry name" value="S-adenosyl-L-methionine-dependent methyltransferases"/>
    <property type="match status" value="1"/>
</dbReference>
<dbReference type="GO" id="GO:0009966">
    <property type="term" value="P:regulation of signal transduction"/>
    <property type="evidence" value="ECO:0007669"/>
    <property type="project" value="UniProtKB-ARBA"/>
</dbReference>
<keyword evidence="4 7" id="KW-0489">Methyltransferase</keyword>
<organism evidence="9 10">
    <name type="scientific">Rotaria sordida</name>
    <dbReference type="NCBI Taxonomy" id="392033"/>
    <lineage>
        <taxon>Eukaryota</taxon>
        <taxon>Metazoa</taxon>
        <taxon>Spiralia</taxon>
        <taxon>Gnathifera</taxon>
        <taxon>Rotifera</taxon>
        <taxon>Eurotatoria</taxon>
        <taxon>Bdelloidea</taxon>
        <taxon>Philodinida</taxon>
        <taxon>Philodinidae</taxon>
        <taxon>Rotaria</taxon>
    </lineage>
</organism>
<dbReference type="PANTHER" id="PTHR13600:SF33">
    <property type="entry name" value="LEUCINE CARBOXYL METHYLTRANSFERASE 1"/>
    <property type="match status" value="1"/>
</dbReference>
<keyword evidence="6 7" id="KW-0949">S-adenosyl-L-methionine</keyword>
<name>A0A815HBQ0_9BILA</name>
<dbReference type="GO" id="GO:0005829">
    <property type="term" value="C:cytosol"/>
    <property type="evidence" value="ECO:0007669"/>
    <property type="project" value="TreeGrafter"/>
</dbReference>
<dbReference type="EMBL" id="CAJNOU010002797">
    <property type="protein sequence ID" value="CAF1350206.1"/>
    <property type="molecule type" value="Genomic_DNA"/>
</dbReference>
<dbReference type="AlphaFoldDB" id="A0A815HBQ0"/>